<name>A0A7W6P467_9SPHI</name>
<feature type="transmembrane region" description="Helical" evidence="1">
    <location>
        <begin position="6"/>
        <end position="25"/>
    </location>
</feature>
<evidence type="ECO:0000313" key="3">
    <source>
        <dbReference type="Proteomes" id="UP000532273"/>
    </source>
</evidence>
<gene>
    <name evidence="2" type="ORF">GGQ60_000602</name>
</gene>
<evidence type="ECO:0000256" key="1">
    <source>
        <dbReference type="SAM" id="Phobius"/>
    </source>
</evidence>
<accession>A0A7W6P467</accession>
<dbReference type="EMBL" id="JACIEF010000001">
    <property type="protein sequence ID" value="MBB4106642.1"/>
    <property type="molecule type" value="Genomic_DNA"/>
</dbReference>
<proteinExistence type="predicted"/>
<organism evidence="2 3">
    <name type="scientific">Pedobacter zeae</name>
    <dbReference type="NCBI Taxonomy" id="1737356"/>
    <lineage>
        <taxon>Bacteria</taxon>
        <taxon>Pseudomonadati</taxon>
        <taxon>Bacteroidota</taxon>
        <taxon>Sphingobacteriia</taxon>
        <taxon>Sphingobacteriales</taxon>
        <taxon>Sphingobacteriaceae</taxon>
        <taxon>Pedobacter</taxon>
    </lineage>
</organism>
<reference evidence="2 3" key="1">
    <citation type="submission" date="2020-08" db="EMBL/GenBank/DDBJ databases">
        <title>Genomic Encyclopedia of Type Strains, Phase IV (KMG-IV): sequencing the most valuable type-strain genomes for metagenomic binning, comparative biology and taxonomic classification.</title>
        <authorList>
            <person name="Goeker M."/>
        </authorList>
    </citation>
    <scope>NUCLEOTIDE SEQUENCE [LARGE SCALE GENOMIC DNA]</scope>
    <source>
        <strain evidence="2 3">DSM 100774</strain>
    </source>
</reference>
<keyword evidence="1" id="KW-0472">Membrane</keyword>
<comment type="caution">
    <text evidence="2">The sequence shown here is derived from an EMBL/GenBank/DDBJ whole genome shotgun (WGS) entry which is preliminary data.</text>
</comment>
<protein>
    <submittedName>
        <fullName evidence="2">Uncharacterized protein</fullName>
    </submittedName>
</protein>
<dbReference type="Proteomes" id="UP000532273">
    <property type="component" value="Unassembled WGS sequence"/>
</dbReference>
<evidence type="ECO:0000313" key="2">
    <source>
        <dbReference type="EMBL" id="MBB4106642.1"/>
    </source>
</evidence>
<keyword evidence="1" id="KW-0812">Transmembrane</keyword>
<keyword evidence="1" id="KW-1133">Transmembrane helix</keyword>
<dbReference type="AlphaFoldDB" id="A0A7W6P467"/>
<sequence length="50" mass="6098">MKVFLIYYDFFAFPMAMPEAAFIVAEDKAKARKYFRDTYNQRILFIKQIH</sequence>